<feature type="domain" description="Putative sensor" evidence="2">
    <location>
        <begin position="48"/>
        <end position="257"/>
    </location>
</feature>
<keyword evidence="3" id="KW-0808">Transferase</keyword>
<accession>A0A4S3TIN8</accession>
<keyword evidence="1" id="KW-0812">Transmembrane</keyword>
<feature type="transmembrane region" description="Helical" evidence="1">
    <location>
        <begin position="77"/>
        <end position="100"/>
    </location>
</feature>
<dbReference type="AlphaFoldDB" id="A0A4S3TIN8"/>
<dbReference type="InterPro" id="IPR025828">
    <property type="entry name" value="Put_sensor_dom"/>
</dbReference>
<feature type="transmembrane region" description="Helical" evidence="1">
    <location>
        <begin position="148"/>
        <end position="175"/>
    </location>
</feature>
<name>A0A4S3TIN8_9EURY</name>
<keyword evidence="1" id="KW-0472">Membrane</keyword>
<keyword evidence="4" id="KW-1185">Reference proteome</keyword>
<dbReference type="Proteomes" id="UP000318864">
    <property type="component" value="Unassembled WGS sequence"/>
</dbReference>
<comment type="caution">
    <text evidence="3">The sequence shown here is derived from an EMBL/GenBank/DDBJ whole genome shotgun (WGS) entry which is preliminary data.</text>
</comment>
<keyword evidence="3" id="KW-0418">Kinase</keyword>
<sequence>MYAAGAVTIDMSRSVATATGDRFGRVGAGCKRFLAVPFERQTYRNLAYLLLAFPLGLAYFVFVTVAFSVGIGFSVTIIGLVVGVPILAVTLALALGIAGFERWLTATMLAVDIEPKTDLAGETALEACWSVVSDPKTWTAVCYLPAKFVLGVASFALVVTGLSTAVSLLMLPLYYDQPGLYVGVVSERAPEFHQTLYLGWNYLLVGFDAVVTLGYWEVTTLSEALVAAGLGVVLLLATLHALNLLARVSGWFARLLLEDSYDPLAVVQRPS</sequence>
<dbReference type="EMBL" id="RBZW01000055">
    <property type="protein sequence ID" value="THE63899.1"/>
    <property type="molecule type" value="Genomic_DNA"/>
</dbReference>
<evidence type="ECO:0000256" key="1">
    <source>
        <dbReference type="SAM" id="Phobius"/>
    </source>
</evidence>
<organism evidence="3 4">
    <name type="scientific">Salinadaptatus halalkaliphilus</name>
    <dbReference type="NCBI Taxonomy" id="2419781"/>
    <lineage>
        <taxon>Archaea</taxon>
        <taxon>Methanobacteriati</taxon>
        <taxon>Methanobacteriota</taxon>
        <taxon>Stenosarchaea group</taxon>
        <taxon>Halobacteria</taxon>
        <taxon>Halobacteriales</taxon>
        <taxon>Natrialbaceae</taxon>
        <taxon>Salinadaptatus</taxon>
    </lineage>
</organism>
<evidence type="ECO:0000313" key="4">
    <source>
        <dbReference type="Proteomes" id="UP000318864"/>
    </source>
</evidence>
<evidence type="ECO:0000259" key="2">
    <source>
        <dbReference type="Pfam" id="PF13796"/>
    </source>
</evidence>
<dbReference type="Pfam" id="PF13796">
    <property type="entry name" value="Sensor"/>
    <property type="match status" value="1"/>
</dbReference>
<keyword evidence="1" id="KW-1133">Transmembrane helix</keyword>
<gene>
    <name evidence="3" type="ORF">D8Y22_16390</name>
</gene>
<proteinExistence type="predicted"/>
<feature type="transmembrane region" description="Helical" evidence="1">
    <location>
        <begin position="224"/>
        <end position="246"/>
    </location>
</feature>
<protein>
    <submittedName>
        <fullName evidence="3">Histidine kinase</fullName>
    </submittedName>
</protein>
<feature type="transmembrane region" description="Helical" evidence="1">
    <location>
        <begin position="46"/>
        <end position="70"/>
    </location>
</feature>
<dbReference type="GO" id="GO:0016301">
    <property type="term" value="F:kinase activity"/>
    <property type="evidence" value="ECO:0007669"/>
    <property type="project" value="UniProtKB-KW"/>
</dbReference>
<evidence type="ECO:0000313" key="3">
    <source>
        <dbReference type="EMBL" id="THE63899.1"/>
    </source>
</evidence>
<reference evidence="3 4" key="1">
    <citation type="submission" date="2018-10" db="EMBL/GenBank/DDBJ databases">
        <title>Natronolimnobius sp. XQ-INN 246 isolated from Inner Mongolia Autonomous Region of China.</title>
        <authorList>
            <person name="Xue Q."/>
        </authorList>
    </citation>
    <scope>NUCLEOTIDE SEQUENCE [LARGE SCALE GENOMIC DNA]</scope>
    <source>
        <strain evidence="3 4">XQ-INN 246</strain>
    </source>
</reference>
<dbReference type="OrthoDB" id="253413at2157"/>